<dbReference type="Proteomes" id="UP000469452">
    <property type="component" value="Unassembled WGS sequence"/>
</dbReference>
<feature type="domain" description="RNase III" evidence="2">
    <location>
        <begin position="266"/>
        <end position="459"/>
    </location>
</feature>
<dbReference type="AlphaFoldDB" id="A0A6A5ALX0"/>
<dbReference type="PROSITE" id="PS50142">
    <property type="entry name" value="RNASE_3_2"/>
    <property type="match status" value="2"/>
</dbReference>
<dbReference type="EMBL" id="VJMI01010708">
    <property type="protein sequence ID" value="KAF0754945.1"/>
    <property type="molecule type" value="Genomic_DNA"/>
</dbReference>
<dbReference type="VEuPathDB" id="FungiDB:H257_04340"/>
<proteinExistence type="predicted"/>
<dbReference type="SMART" id="SM00535">
    <property type="entry name" value="RIBOc"/>
    <property type="match status" value="2"/>
</dbReference>
<dbReference type="Gene3D" id="1.10.1520.10">
    <property type="entry name" value="Ribonuclease III domain"/>
    <property type="match status" value="2"/>
</dbReference>
<comment type="caution">
    <text evidence="3">The sequence shown here is derived from an EMBL/GenBank/DDBJ whole genome shotgun (WGS) entry which is preliminary data.</text>
</comment>
<evidence type="ECO:0000313" key="3">
    <source>
        <dbReference type="EMBL" id="KAF0754945.1"/>
    </source>
</evidence>
<dbReference type="Pfam" id="PF14622">
    <property type="entry name" value="Ribonucleas_3_3"/>
    <property type="match status" value="1"/>
</dbReference>
<feature type="domain" description="RNase III" evidence="2">
    <location>
        <begin position="455"/>
        <end position="574"/>
    </location>
</feature>
<evidence type="ECO:0000259" key="2">
    <source>
        <dbReference type="PROSITE" id="PS50142"/>
    </source>
</evidence>
<dbReference type="SUPFAM" id="SSF69065">
    <property type="entry name" value="RNase III domain-like"/>
    <property type="match status" value="2"/>
</dbReference>
<reference evidence="3 4" key="1">
    <citation type="submission" date="2019-06" db="EMBL/GenBank/DDBJ databases">
        <title>Genomics analysis of Aphanomyces spp. identifies a new class of oomycete effector associated with host adaptation.</title>
        <authorList>
            <person name="Gaulin E."/>
        </authorList>
    </citation>
    <scope>NUCLEOTIDE SEQUENCE [LARGE SCALE GENOMIC DNA]</scope>
    <source>
        <strain evidence="3 4">E</strain>
    </source>
</reference>
<organism evidence="3 4">
    <name type="scientific">Aphanomyces astaci</name>
    <name type="common">Crayfish plague agent</name>
    <dbReference type="NCBI Taxonomy" id="112090"/>
    <lineage>
        <taxon>Eukaryota</taxon>
        <taxon>Sar</taxon>
        <taxon>Stramenopiles</taxon>
        <taxon>Oomycota</taxon>
        <taxon>Saprolegniomycetes</taxon>
        <taxon>Saprolegniales</taxon>
        <taxon>Verrucalvaceae</taxon>
        <taxon>Aphanomyces</taxon>
    </lineage>
</organism>
<sequence length="651" mass="71710">MFMASCPQATSRTTIVADQQSYAFDGFYLLSHHSFSHPPPFEYVRDNVKCTVTFERVALPVELVGPNVRLRISSFQDYLLWQLLRIPCSQLFPSDATPEECAPFHIYPRFVTTEDVSSLQDVQRLGFLTGTLLSIDVIMDYLDASAMCSAEMFLAEYPPESLLHHVVAYEDGVNHVGCFRVDIVTPQRQLIHDGVGAKWMDGLGATSRFQKWQKLAPVVHESPEVASMMKVLHPNVSYLTGLKCDVFEMASAMPIVFRFLRHVVQLDAFEARWHLTFADKSLLRQAFTHASYVDCGVQSAGGAAESVLGRVQMGHTFSTSNDLPQMPTTTTYSSLQATNLGVGNDDLAAGSARYSHYLCSYDRLAFVGDAVLSFVVSSNSFFQFPDVSETHLRDLRAKIVNNDTVGDLAKTCHVHDLILTSFSLAAVDEYVCYLILGTSTIVAADCVKAILGAILYDQAMTHKSFQGLAVSSDEYVLGKVDGNYERLEFLGESVLHVVTCRVLMDMLPFHEGALLSTVRASLVSTSRLAAVGTSLNYSPFIRFRGQSNDDDGNMPPVIADVFQACLGAMYLEQAAVANRAVLGPKQRFLDHVRQWPEKTLVSFDDLDPPDGVHMHAVGLSVDGFLVCRAMAATKEIAANQAALKALQLFGL</sequence>
<dbReference type="GO" id="GO:0004525">
    <property type="term" value="F:ribonuclease III activity"/>
    <property type="evidence" value="ECO:0007669"/>
    <property type="project" value="InterPro"/>
</dbReference>
<dbReference type="InterPro" id="IPR036389">
    <property type="entry name" value="RNase_III_sf"/>
</dbReference>
<name>A0A6A5ALX0_APHAT</name>
<dbReference type="CDD" id="cd00593">
    <property type="entry name" value="RIBOc"/>
    <property type="match status" value="2"/>
</dbReference>
<dbReference type="PANTHER" id="PTHR14950">
    <property type="entry name" value="DICER-RELATED"/>
    <property type="match status" value="1"/>
</dbReference>
<keyword evidence="1" id="KW-0378">Hydrolase</keyword>
<dbReference type="GO" id="GO:0006396">
    <property type="term" value="P:RNA processing"/>
    <property type="evidence" value="ECO:0007669"/>
    <property type="project" value="InterPro"/>
</dbReference>
<evidence type="ECO:0000256" key="1">
    <source>
        <dbReference type="ARBA" id="ARBA00022801"/>
    </source>
</evidence>
<dbReference type="PANTHER" id="PTHR14950:SF37">
    <property type="entry name" value="ENDORIBONUCLEASE DICER"/>
    <property type="match status" value="1"/>
</dbReference>
<dbReference type="InterPro" id="IPR000999">
    <property type="entry name" value="RNase_III_dom"/>
</dbReference>
<evidence type="ECO:0000313" key="4">
    <source>
        <dbReference type="Proteomes" id="UP000469452"/>
    </source>
</evidence>
<accession>A0A6A5ALX0</accession>
<gene>
    <name evidence="3" type="ORF">AaE_005136</name>
</gene>
<protein>
    <recommendedName>
        <fullName evidence="2">RNase III domain-containing protein</fullName>
    </recommendedName>
</protein>